<sequence>MRFHVLGIGPIGSLIAFHLRRTLPQSTPVTLVVKSKSRARMIRAADGIAIETGGTSVVQKGFEVEIFEPLEEIVQDLVQGNTILPFTSSKPKRVGELAPTKENMDNLNRPIDSLIVCTKAQTTTGIFKRLKRRFTPQSTIVLLQNGMGVYEQLVTDVFRNPLERPQFVIATTTHAARAKSHGDIFHTIHIGHGELVFGVVPDPLNKRDFERSKDDPSVLIHERTLSLDDIAPSSQNPTSHRYGTLRATVAALSGMVQLNPVWETFSDLQIRLRKKLVINAIVNPITALIGTSNGSLYGNEFVRHIIKALCDEACAIFAKEYAGTLNWVPNLSPTPEKDEDDSNSRYSDSNDTPISEYSIPRGLHSEELQREVSRVIQRTSLNYSSMLVDTWKGRETEVEYLNGHLRRMGRQYGIPTPTNDLLYNLIKFKEVAVPAVRF</sequence>
<evidence type="ECO:0000313" key="10">
    <source>
        <dbReference type="Proteomes" id="UP001050691"/>
    </source>
</evidence>
<keyword evidence="3" id="KW-0521">NADP</keyword>
<dbReference type="Pfam" id="PF08546">
    <property type="entry name" value="ApbA_C"/>
    <property type="match status" value="1"/>
</dbReference>
<feature type="domain" description="Ketopantoate reductase N-terminal" evidence="7">
    <location>
        <begin position="3"/>
        <end position="200"/>
    </location>
</feature>
<evidence type="ECO:0000259" key="8">
    <source>
        <dbReference type="Pfam" id="PF08546"/>
    </source>
</evidence>
<evidence type="ECO:0000313" key="9">
    <source>
        <dbReference type="EMBL" id="GJJ11205.1"/>
    </source>
</evidence>
<dbReference type="InterPro" id="IPR003710">
    <property type="entry name" value="ApbA"/>
</dbReference>
<dbReference type="PANTHER" id="PTHR43765">
    <property type="entry name" value="2-DEHYDROPANTOATE 2-REDUCTASE-RELATED"/>
    <property type="match status" value="1"/>
</dbReference>
<dbReference type="SUPFAM" id="SSF51735">
    <property type="entry name" value="NAD(P)-binding Rossmann-fold domains"/>
    <property type="match status" value="1"/>
</dbReference>
<comment type="caution">
    <text evidence="9">The sequence shown here is derived from an EMBL/GenBank/DDBJ whole genome shotgun (WGS) entry which is preliminary data.</text>
</comment>
<dbReference type="InterPro" id="IPR013752">
    <property type="entry name" value="KPA_reductase"/>
</dbReference>
<evidence type="ECO:0000256" key="2">
    <source>
        <dbReference type="ARBA" id="ARBA00013014"/>
    </source>
</evidence>
<comment type="similarity">
    <text evidence="1">Belongs to the ketopantoate reductase family.</text>
</comment>
<organism evidence="9 10">
    <name type="scientific">Clathrus columnatus</name>
    <dbReference type="NCBI Taxonomy" id="1419009"/>
    <lineage>
        <taxon>Eukaryota</taxon>
        <taxon>Fungi</taxon>
        <taxon>Dikarya</taxon>
        <taxon>Basidiomycota</taxon>
        <taxon>Agaricomycotina</taxon>
        <taxon>Agaricomycetes</taxon>
        <taxon>Phallomycetidae</taxon>
        <taxon>Phallales</taxon>
        <taxon>Clathraceae</taxon>
        <taxon>Clathrus</taxon>
    </lineage>
</organism>
<keyword evidence="4" id="KW-0560">Oxidoreductase</keyword>
<dbReference type="GO" id="GO:0008677">
    <property type="term" value="F:2-dehydropantoate 2-reductase activity"/>
    <property type="evidence" value="ECO:0007669"/>
    <property type="project" value="UniProtKB-EC"/>
</dbReference>
<dbReference type="AlphaFoldDB" id="A0AAV5AA61"/>
<proteinExistence type="inferred from homology"/>
<keyword evidence="10" id="KW-1185">Reference proteome</keyword>
<dbReference type="SUPFAM" id="SSF48179">
    <property type="entry name" value="6-phosphogluconate dehydrogenase C-terminal domain-like"/>
    <property type="match status" value="1"/>
</dbReference>
<name>A0AAV5AA61_9AGAM</name>
<feature type="domain" description="Ketopantoate reductase C-terminal" evidence="8">
    <location>
        <begin position="273"/>
        <end position="430"/>
    </location>
</feature>
<dbReference type="Gene3D" id="3.40.50.720">
    <property type="entry name" value="NAD(P)-binding Rossmann-like Domain"/>
    <property type="match status" value="1"/>
</dbReference>
<dbReference type="InterPro" id="IPR013332">
    <property type="entry name" value="KPR_N"/>
</dbReference>
<dbReference type="InterPro" id="IPR008927">
    <property type="entry name" value="6-PGluconate_DH-like_C_sf"/>
</dbReference>
<dbReference type="NCBIfam" id="TIGR00745">
    <property type="entry name" value="apbA_panE"/>
    <property type="match status" value="1"/>
</dbReference>
<dbReference type="GO" id="GO:0015940">
    <property type="term" value="P:pantothenate biosynthetic process"/>
    <property type="evidence" value="ECO:0007669"/>
    <property type="project" value="InterPro"/>
</dbReference>
<dbReference type="GO" id="GO:0005739">
    <property type="term" value="C:mitochondrion"/>
    <property type="evidence" value="ECO:0007669"/>
    <property type="project" value="TreeGrafter"/>
</dbReference>
<evidence type="ECO:0000256" key="3">
    <source>
        <dbReference type="ARBA" id="ARBA00022857"/>
    </source>
</evidence>
<gene>
    <name evidence="9" type="ORF">Clacol_005437</name>
</gene>
<evidence type="ECO:0000256" key="5">
    <source>
        <dbReference type="ARBA" id="ARBA00032024"/>
    </source>
</evidence>
<dbReference type="InterPro" id="IPR050838">
    <property type="entry name" value="Ketopantoate_reductase"/>
</dbReference>
<dbReference type="GO" id="GO:0050661">
    <property type="term" value="F:NADP binding"/>
    <property type="evidence" value="ECO:0007669"/>
    <property type="project" value="TreeGrafter"/>
</dbReference>
<feature type="region of interest" description="Disordered" evidence="6">
    <location>
        <begin position="328"/>
        <end position="360"/>
    </location>
</feature>
<protein>
    <recommendedName>
        <fullName evidence="2">2-dehydropantoate 2-reductase</fullName>
        <ecNumber evidence="2">1.1.1.169</ecNumber>
    </recommendedName>
    <alternativeName>
        <fullName evidence="5">Ketopantoate reductase</fullName>
    </alternativeName>
</protein>
<accession>A0AAV5AA61</accession>
<dbReference type="PANTHER" id="PTHR43765:SF2">
    <property type="entry name" value="2-DEHYDROPANTOATE 2-REDUCTASE"/>
    <property type="match status" value="1"/>
</dbReference>
<dbReference type="Pfam" id="PF02558">
    <property type="entry name" value="ApbA"/>
    <property type="match status" value="1"/>
</dbReference>
<dbReference type="EMBL" id="BPWL01000006">
    <property type="protein sequence ID" value="GJJ11205.1"/>
    <property type="molecule type" value="Genomic_DNA"/>
</dbReference>
<evidence type="ECO:0000259" key="7">
    <source>
        <dbReference type="Pfam" id="PF02558"/>
    </source>
</evidence>
<dbReference type="InterPro" id="IPR036291">
    <property type="entry name" value="NAD(P)-bd_dom_sf"/>
</dbReference>
<dbReference type="InterPro" id="IPR013328">
    <property type="entry name" value="6PGD_dom2"/>
</dbReference>
<dbReference type="Proteomes" id="UP001050691">
    <property type="component" value="Unassembled WGS sequence"/>
</dbReference>
<dbReference type="Gene3D" id="1.10.1040.10">
    <property type="entry name" value="N-(1-d-carboxylethyl)-l-norvaline Dehydrogenase, domain 2"/>
    <property type="match status" value="1"/>
</dbReference>
<evidence type="ECO:0000256" key="6">
    <source>
        <dbReference type="SAM" id="MobiDB-lite"/>
    </source>
</evidence>
<evidence type="ECO:0000256" key="4">
    <source>
        <dbReference type="ARBA" id="ARBA00023002"/>
    </source>
</evidence>
<evidence type="ECO:0000256" key="1">
    <source>
        <dbReference type="ARBA" id="ARBA00007870"/>
    </source>
</evidence>
<reference evidence="9" key="1">
    <citation type="submission" date="2021-10" db="EMBL/GenBank/DDBJ databases">
        <title>De novo Genome Assembly of Clathrus columnatus (Basidiomycota, Fungi) Using Illumina and Nanopore Sequence Data.</title>
        <authorList>
            <person name="Ogiso-Tanaka E."/>
            <person name="Itagaki H."/>
            <person name="Hosoya T."/>
            <person name="Hosaka K."/>
        </authorList>
    </citation>
    <scope>NUCLEOTIDE SEQUENCE</scope>
    <source>
        <strain evidence="9">MO-923</strain>
    </source>
</reference>
<dbReference type="EC" id="1.1.1.169" evidence="2"/>